<feature type="region of interest" description="Disordered" evidence="1">
    <location>
        <begin position="167"/>
        <end position="186"/>
    </location>
</feature>
<keyword evidence="3" id="KW-1185">Reference proteome</keyword>
<feature type="compositionally biased region" description="Polar residues" evidence="1">
    <location>
        <begin position="150"/>
        <end position="162"/>
    </location>
</feature>
<organism evidence="2 3">
    <name type="scientific">Pseudoloma neurophilia</name>
    <dbReference type="NCBI Taxonomy" id="146866"/>
    <lineage>
        <taxon>Eukaryota</taxon>
        <taxon>Fungi</taxon>
        <taxon>Fungi incertae sedis</taxon>
        <taxon>Microsporidia</taxon>
        <taxon>Pseudoloma</taxon>
    </lineage>
</organism>
<dbReference type="AlphaFoldDB" id="A0A0R0LWC6"/>
<feature type="region of interest" description="Disordered" evidence="1">
    <location>
        <begin position="138"/>
        <end position="162"/>
    </location>
</feature>
<gene>
    <name evidence="2" type="ORF">M153_97760001</name>
</gene>
<evidence type="ECO:0000313" key="2">
    <source>
        <dbReference type="EMBL" id="KRH92213.1"/>
    </source>
</evidence>
<accession>A0A0R0LWC6</accession>
<sequence>THKLLDCLIELSDATKNVNFLKKSINFKRCILQAIINLRFIGLQLPFINYYDIFTIIHFIKNNQKKSNKFLETDFYQILQLKKFDTENNQKLSQKFYDQLPVKKILIQQLMANENVQRVTVTLLDGKLCKKYGDNKTGDNKIGDNKTGDNKTGGNKIGEQSNNIQSDIQSDNKQSNNYSDNIQSDNIHSDNIQSNNFSDNIQFDDVNEISTVLLKDDDNSDLVNLLNNTGKLIFTPVHIPYFLNDQNYERLTWTFFILSNNDLIKFIKLNGDFIKKEIILDLKLEKNEQLKFVLVCDQYFGCDTVLDMRVG</sequence>
<feature type="non-terminal residue" evidence="2">
    <location>
        <position position="1"/>
    </location>
</feature>
<comment type="caution">
    <text evidence="2">The sequence shown here is derived from an EMBL/GenBank/DDBJ whole genome shotgun (WGS) entry which is preliminary data.</text>
</comment>
<evidence type="ECO:0000313" key="3">
    <source>
        <dbReference type="Proteomes" id="UP000051530"/>
    </source>
</evidence>
<dbReference type="Proteomes" id="UP000051530">
    <property type="component" value="Unassembled WGS sequence"/>
</dbReference>
<protein>
    <submittedName>
        <fullName evidence="2">Uncharacterized protein</fullName>
    </submittedName>
</protein>
<name>A0A0R0LWC6_9MICR</name>
<feature type="compositionally biased region" description="Basic and acidic residues" evidence="1">
    <location>
        <begin position="138"/>
        <end position="149"/>
    </location>
</feature>
<dbReference type="VEuPathDB" id="MicrosporidiaDB:M153_97760001"/>
<dbReference type="EMBL" id="LGUB01001110">
    <property type="protein sequence ID" value="KRH92213.1"/>
    <property type="molecule type" value="Genomic_DNA"/>
</dbReference>
<reference evidence="2 3" key="1">
    <citation type="submission" date="2015-07" db="EMBL/GenBank/DDBJ databases">
        <title>The genome of Pseudoloma neurophilia, a relevant intracellular parasite of the zebrafish.</title>
        <authorList>
            <person name="Ndikumana S."/>
            <person name="Pelin A."/>
            <person name="Sanders J."/>
            <person name="Corradi N."/>
        </authorList>
    </citation>
    <scope>NUCLEOTIDE SEQUENCE [LARGE SCALE GENOMIC DNA]</scope>
    <source>
        <strain evidence="2 3">MK1</strain>
    </source>
</reference>
<evidence type="ECO:0000256" key="1">
    <source>
        <dbReference type="SAM" id="MobiDB-lite"/>
    </source>
</evidence>
<proteinExistence type="predicted"/>